<evidence type="ECO:0000256" key="2">
    <source>
        <dbReference type="ARBA" id="ARBA00010487"/>
    </source>
</evidence>
<feature type="transmembrane region" description="Helical" evidence="6">
    <location>
        <begin position="31"/>
        <end position="53"/>
    </location>
</feature>
<comment type="similarity">
    <text evidence="2">Belongs to the LIMR family.</text>
</comment>
<keyword evidence="4 6" id="KW-1133">Transmembrane helix</keyword>
<dbReference type="AlphaFoldDB" id="A0A183TQ58"/>
<protein>
    <submittedName>
        <fullName evidence="7">Transmembrane protein</fullName>
    </submittedName>
</protein>
<feature type="transmembrane region" description="Helical" evidence="6">
    <location>
        <begin position="129"/>
        <end position="148"/>
    </location>
</feature>
<evidence type="ECO:0000256" key="1">
    <source>
        <dbReference type="ARBA" id="ARBA00004141"/>
    </source>
</evidence>
<dbReference type="PANTHER" id="PTHR21355:SF0">
    <property type="entry name" value="G-PROTEIN COUPLED RECEPTOR-ASSOCIATED PROTEIN LMBRD2"/>
    <property type="match status" value="1"/>
</dbReference>
<dbReference type="GO" id="GO:0016020">
    <property type="term" value="C:membrane"/>
    <property type="evidence" value="ECO:0007669"/>
    <property type="project" value="UniProtKB-SubCell"/>
</dbReference>
<dbReference type="Pfam" id="PF04791">
    <property type="entry name" value="LMBR1"/>
    <property type="match status" value="1"/>
</dbReference>
<evidence type="ECO:0000256" key="5">
    <source>
        <dbReference type="ARBA" id="ARBA00023136"/>
    </source>
</evidence>
<keyword evidence="3 6" id="KW-0812">Transmembrane</keyword>
<dbReference type="InterPro" id="IPR006876">
    <property type="entry name" value="LMBR1-like_membr_prot"/>
</dbReference>
<reference evidence="7" key="1">
    <citation type="submission" date="2016-06" db="UniProtKB">
        <authorList>
            <consortium name="WormBaseParasite"/>
        </authorList>
    </citation>
    <scope>IDENTIFICATION</scope>
</reference>
<evidence type="ECO:0000256" key="4">
    <source>
        <dbReference type="ARBA" id="ARBA00022989"/>
    </source>
</evidence>
<evidence type="ECO:0000256" key="3">
    <source>
        <dbReference type="ARBA" id="ARBA00022692"/>
    </source>
</evidence>
<dbReference type="InterPro" id="IPR051584">
    <property type="entry name" value="GPCR-associated_LMBR1"/>
</dbReference>
<dbReference type="WBParaSite" id="SSLN_0001930501-mRNA-1">
    <property type="protein sequence ID" value="SSLN_0001930501-mRNA-1"/>
    <property type="gene ID" value="SSLN_0001930501"/>
</dbReference>
<comment type="subcellular location">
    <subcellularLocation>
        <location evidence="1">Membrane</location>
        <topology evidence="1">Multi-pass membrane protein</topology>
    </subcellularLocation>
</comment>
<dbReference type="PANTHER" id="PTHR21355">
    <property type="entry name" value="G-PROTEIN COUPLED RECEPTOR-ASSOCIATED PROTEIN LMBRD2"/>
    <property type="match status" value="1"/>
</dbReference>
<organism evidence="7">
    <name type="scientific">Schistocephalus solidus</name>
    <name type="common">Tapeworm</name>
    <dbReference type="NCBI Taxonomy" id="70667"/>
    <lineage>
        <taxon>Eukaryota</taxon>
        <taxon>Metazoa</taxon>
        <taxon>Spiralia</taxon>
        <taxon>Lophotrochozoa</taxon>
        <taxon>Platyhelminthes</taxon>
        <taxon>Cestoda</taxon>
        <taxon>Eucestoda</taxon>
        <taxon>Diphyllobothriidea</taxon>
        <taxon>Diphyllobothriidae</taxon>
        <taxon>Schistocephalus</taxon>
    </lineage>
</organism>
<keyword evidence="5 6" id="KW-0472">Membrane</keyword>
<evidence type="ECO:0000256" key="6">
    <source>
        <dbReference type="SAM" id="Phobius"/>
    </source>
</evidence>
<name>A0A183TQ58_SCHSO</name>
<proteinExistence type="inferred from homology"/>
<sequence>LSFCVYFTVYRLRLFNFYRLVPNHHTDVRTLIFFGALLCRLTPSLCLNFLCLAQMDSHLLPRTAQTPVEVVASDSSATNLSLQYTAEMQLRTLQSNATYSVFSPPHVFETAYTKFMGHLDVVTFIADGFNIYFPILVVVFCLCTYFRLASRLLHCLGIPQLLDSDLTEKTRPLGAASDGDCIAEQTVADGKLILDRADARDPTHRADSPFTEGFEGPVEFSEDRLASLLSLDTRPSSRQSRAQDTLRPVSSESRGRFARLLSFLRL</sequence>
<evidence type="ECO:0000313" key="7">
    <source>
        <dbReference type="WBParaSite" id="SSLN_0001930501-mRNA-1"/>
    </source>
</evidence>
<accession>A0A183TQ58</accession>